<feature type="compositionally biased region" description="Polar residues" evidence="1">
    <location>
        <begin position="236"/>
        <end position="252"/>
    </location>
</feature>
<dbReference type="GeneID" id="25736438"/>
<reference evidence="2 3" key="1">
    <citation type="journal article" date="2013" name="BMC Genomics">
        <title>Reconstruction of the lipid metabolism for the microalga Monoraphidium neglectum from its genome sequence reveals characteristics suitable for biofuel production.</title>
        <authorList>
            <person name="Bogen C."/>
            <person name="Al-Dilaimi A."/>
            <person name="Albersmeier A."/>
            <person name="Wichmann J."/>
            <person name="Grundmann M."/>
            <person name="Rupp O."/>
            <person name="Lauersen K.J."/>
            <person name="Blifernez-Klassen O."/>
            <person name="Kalinowski J."/>
            <person name="Goesmann A."/>
            <person name="Mussgnug J.H."/>
            <person name="Kruse O."/>
        </authorList>
    </citation>
    <scope>NUCLEOTIDE SEQUENCE [LARGE SCALE GENOMIC DNA]</scope>
    <source>
        <strain evidence="2 3">SAG 48.87</strain>
    </source>
</reference>
<feature type="region of interest" description="Disordered" evidence="1">
    <location>
        <begin position="172"/>
        <end position="195"/>
    </location>
</feature>
<evidence type="ECO:0000313" key="2">
    <source>
        <dbReference type="EMBL" id="KIZ04403.1"/>
    </source>
</evidence>
<feature type="compositionally biased region" description="Low complexity" evidence="1">
    <location>
        <begin position="172"/>
        <end position="182"/>
    </location>
</feature>
<evidence type="ECO:0000313" key="3">
    <source>
        <dbReference type="Proteomes" id="UP000054498"/>
    </source>
</evidence>
<accession>A0A0D2K1B1</accession>
<sequence length="429" mass="43712">MSPLPTSGVVDFESAWAAAVSARKHAASGAGPGGPVLPPTAAAAHAPAACPSGVLRPPARSVSTASDEDPLMQLYGSYLRQGSATFSLAFVQPIDDGTDGLEGGAAAATGSGIGGGRGLLRRGSSLIAVAAEFATTGADGRPGLVAAQIECVSVVSVAPAAASPAWGVPPAARLGPATAAPRQPEPQPPPMSLQQHPWRQQSFDLIAAAMRLPSGDVIFDEEFDAATLLPEDEPRQLQQHQPQDSPALNSSAIGRWPDQPPAECATQAQLPPWAGAARGPADGPHAPFSRGQMPPPPPVALVQGAGGPAWHRLRRASFVGGVPPPFMALAPGQLQGSGGSCAGGGGGSLGGPVITIPLHTRLSSMGSADSAHDAFAPGGAGAGAHMGTQLLRGSSSFEQLQYHHSLQQQYALYHQRSMHFQQQPRQQQH</sequence>
<gene>
    <name evidence="2" type="ORF">MNEG_3560</name>
</gene>
<organism evidence="2 3">
    <name type="scientific">Monoraphidium neglectum</name>
    <dbReference type="NCBI Taxonomy" id="145388"/>
    <lineage>
        <taxon>Eukaryota</taxon>
        <taxon>Viridiplantae</taxon>
        <taxon>Chlorophyta</taxon>
        <taxon>core chlorophytes</taxon>
        <taxon>Chlorophyceae</taxon>
        <taxon>CS clade</taxon>
        <taxon>Sphaeropleales</taxon>
        <taxon>Selenastraceae</taxon>
        <taxon>Monoraphidium</taxon>
    </lineage>
</organism>
<keyword evidence="3" id="KW-1185">Reference proteome</keyword>
<protein>
    <submittedName>
        <fullName evidence="2">Uncharacterized protein</fullName>
    </submittedName>
</protein>
<dbReference type="Proteomes" id="UP000054498">
    <property type="component" value="Unassembled WGS sequence"/>
</dbReference>
<name>A0A0D2K1B1_9CHLO</name>
<evidence type="ECO:0000256" key="1">
    <source>
        <dbReference type="SAM" id="MobiDB-lite"/>
    </source>
</evidence>
<dbReference type="EMBL" id="KK100671">
    <property type="protein sequence ID" value="KIZ04403.1"/>
    <property type="molecule type" value="Genomic_DNA"/>
</dbReference>
<dbReference type="RefSeq" id="XP_013903422.1">
    <property type="nucleotide sequence ID" value="XM_014047968.1"/>
</dbReference>
<feature type="region of interest" description="Disordered" evidence="1">
    <location>
        <begin position="234"/>
        <end position="296"/>
    </location>
</feature>
<feature type="non-terminal residue" evidence="2">
    <location>
        <position position="429"/>
    </location>
</feature>
<dbReference type="AlphaFoldDB" id="A0A0D2K1B1"/>
<dbReference type="KEGG" id="mng:MNEG_3560"/>
<proteinExistence type="predicted"/>